<gene>
    <name evidence="3" type="ORF">O181_057014</name>
</gene>
<dbReference type="InterPro" id="IPR050951">
    <property type="entry name" value="Retrovirus_Pol_polyprotein"/>
</dbReference>
<accession>A0A9Q3HW94</accession>
<dbReference type="OrthoDB" id="2273864at2759"/>
<dbReference type="SUPFAM" id="SSF53098">
    <property type="entry name" value="Ribonuclease H-like"/>
    <property type="match status" value="1"/>
</dbReference>
<keyword evidence="4" id="KW-1185">Reference proteome</keyword>
<protein>
    <recommendedName>
        <fullName evidence="2">Integrase catalytic domain-containing protein</fullName>
    </recommendedName>
</protein>
<evidence type="ECO:0000259" key="2">
    <source>
        <dbReference type="PROSITE" id="PS50994"/>
    </source>
</evidence>
<dbReference type="EMBL" id="AVOT02025827">
    <property type="protein sequence ID" value="MBW0517299.1"/>
    <property type="molecule type" value="Genomic_DNA"/>
</dbReference>
<keyword evidence="1" id="KW-0694">RNA-binding</keyword>
<proteinExistence type="predicted"/>
<dbReference type="InterPro" id="IPR012337">
    <property type="entry name" value="RNaseH-like_sf"/>
</dbReference>
<dbReference type="GO" id="GO:0015074">
    <property type="term" value="P:DNA integration"/>
    <property type="evidence" value="ECO:0007669"/>
    <property type="project" value="InterPro"/>
</dbReference>
<dbReference type="PROSITE" id="PS50994">
    <property type="entry name" value="INTEGRASE"/>
    <property type="match status" value="1"/>
</dbReference>
<dbReference type="GO" id="GO:0005634">
    <property type="term" value="C:nucleus"/>
    <property type="evidence" value="ECO:0007669"/>
    <property type="project" value="UniProtKB-ARBA"/>
</dbReference>
<dbReference type="InterPro" id="IPR001584">
    <property type="entry name" value="Integrase_cat-core"/>
</dbReference>
<name>A0A9Q3HW94_9BASI</name>
<dbReference type="Proteomes" id="UP000765509">
    <property type="component" value="Unassembled WGS sequence"/>
</dbReference>
<comment type="caution">
    <text evidence="3">The sequence shown here is derived from an EMBL/GenBank/DDBJ whole genome shotgun (WGS) entry which is preliminary data.</text>
</comment>
<dbReference type="GO" id="GO:0003723">
    <property type="term" value="F:RNA binding"/>
    <property type="evidence" value="ECO:0007669"/>
    <property type="project" value="UniProtKB-KW"/>
</dbReference>
<evidence type="ECO:0000256" key="1">
    <source>
        <dbReference type="ARBA" id="ARBA00022884"/>
    </source>
</evidence>
<organism evidence="3 4">
    <name type="scientific">Austropuccinia psidii MF-1</name>
    <dbReference type="NCBI Taxonomy" id="1389203"/>
    <lineage>
        <taxon>Eukaryota</taxon>
        <taxon>Fungi</taxon>
        <taxon>Dikarya</taxon>
        <taxon>Basidiomycota</taxon>
        <taxon>Pucciniomycotina</taxon>
        <taxon>Pucciniomycetes</taxon>
        <taxon>Pucciniales</taxon>
        <taxon>Sphaerophragmiaceae</taxon>
        <taxon>Austropuccinia</taxon>
    </lineage>
</organism>
<feature type="domain" description="Integrase catalytic" evidence="2">
    <location>
        <begin position="33"/>
        <end position="134"/>
    </location>
</feature>
<dbReference type="AlphaFoldDB" id="A0A9Q3HW94"/>
<sequence>MQEPSTPWELVHMDWVTALQPGGEKGYNACLVIVESERDLKFTSALWANLHKLLGTKLSFSTAYHPQNDGLAERMIQNLEEMIIRFSAYVLELKDSNGFTHYWCIIIPDLELASNNSIHASTGKTPAMLEKGWNPKLPVDTVNKYLVYIHPTASSCKLILDKVRHH</sequence>
<dbReference type="InterPro" id="IPR036397">
    <property type="entry name" value="RNaseH_sf"/>
</dbReference>
<dbReference type="PANTHER" id="PTHR37984">
    <property type="entry name" value="PROTEIN CBG26694"/>
    <property type="match status" value="1"/>
</dbReference>
<dbReference type="PANTHER" id="PTHR37984:SF15">
    <property type="entry name" value="INTEGRASE CATALYTIC DOMAIN-CONTAINING PROTEIN"/>
    <property type="match status" value="1"/>
</dbReference>
<dbReference type="Gene3D" id="3.30.420.10">
    <property type="entry name" value="Ribonuclease H-like superfamily/Ribonuclease H"/>
    <property type="match status" value="1"/>
</dbReference>
<evidence type="ECO:0000313" key="4">
    <source>
        <dbReference type="Proteomes" id="UP000765509"/>
    </source>
</evidence>
<reference evidence="3" key="1">
    <citation type="submission" date="2021-03" db="EMBL/GenBank/DDBJ databases">
        <title>Draft genome sequence of rust myrtle Austropuccinia psidii MF-1, a brazilian biotype.</title>
        <authorList>
            <person name="Quecine M.C."/>
            <person name="Pachon D.M.R."/>
            <person name="Bonatelli M.L."/>
            <person name="Correr F.H."/>
            <person name="Franceschini L.M."/>
            <person name="Leite T.F."/>
            <person name="Margarido G.R.A."/>
            <person name="Almeida C.A."/>
            <person name="Ferrarezi J.A."/>
            <person name="Labate C.A."/>
        </authorList>
    </citation>
    <scope>NUCLEOTIDE SEQUENCE</scope>
    <source>
        <strain evidence="3">MF-1</strain>
    </source>
</reference>
<evidence type="ECO:0000313" key="3">
    <source>
        <dbReference type="EMBL" id="MBW0517299.1"/>
    </source>
</evidence>